<evidence type="ECO:0000256" key="1">
    <source>
        <dbReference type="ARBA" id="ARBA00004127"/>
    </source>
</evidence>
<evidence type="ECO:0000256" key="3">
    <source>
        <dbReference type="ARBA" id="ARBA00022989"/>
    </source>
</evidence>
<dbReference type="PANTHER" id="PTHR21624:SF1">
    <property type="entry name" value="ALKYLGLYCEROL MONOOXYGENASE"/>
    <property type="match status" value="1"/>
</dbReference>
<keyword evidence="10" id="KW-1185">Reference proteome</keyword>
<keyword evidence="6 7" id="KW-0472">Membrane</keyword>
<feature type="transmembrane region" description="Helical" evidence="7">
    <location>
        <begin position="137"/>
        <end position="158"/>
    </location>
</feature>
<name>A0A1S2VH19_9BACT</name>
<protein>
    <submittedName>
        <fullName evidence="9">Sterol desaturase</fullName>
    </submittedName>
</protein>
<feature type="transmembrane region" description="Helical" evidence="7">
    <location>
        <begin position="296"/>
        <end position="317"/>
    </location>
</feature>
<evidence type="ECO:0000256" key="4">
    <source>
        <dbReference type="ARBA" id="ARBA00023002"/>
    </source>
</evidence>
<keyword evidence="3 7" id="KW-1133">Transmembrane helix</keyword>
<evidence type="ECO:0000256" key="7">
    <source>
        <dbReference type="SAM" id="Phobius"/>
    </source>
</evidence>
<evidence type="ECO:0000256" key="6">
    <source>
        <dbReference type="ARBA" id="ARBA00023136"/>
    </source>
</evidence>
<dbReference type="Pfam" id="PF04116">
    <property type="entry name" value="FA_hydroxylase"/>
    <property type="match status" value="1"/>
</dbReference>
<dbReference type="OrthoDB" id="9770329at2"/>
<dbReference type="PANTHER" id="PTHR21624">
    <property type="entry name" value="STEROL DESATURASE-RELATED PROTEIN"/>
    <property type="match status" value="1"/>
</dbReference>
<comment type="subcellular location">
    <subcellularLocation>
        <location evidence="1">Endomembrane system</location>
        <topology evidence="1">Multi-pass membrane protein</topology>
    </subcellularLocation>
</comment>
<dbReference type="InterPro" id="IPR006694">
    <property type="entry name" value="Fatty_acid_hydroxylase"/>
</dbReference>
<dbReference type="Proteomes" id="UP000181790">
    <property type="component" value="Unassembled WGS sequence"/>
</dbReference>
<feature type="transmembrane region" description="Helical" evidence="7">
    <location>
        <begin position="6"/>
        <end position="25"/>
    </location>
</feature>
<dbReference type="GO" id="GO:0008610">
    <property type="term" value="P:lipid biosynthetic process"/>
    <property type="evidence" value="ECO:0007669"/>
    <property type="project" value="InterPro"/>
</dbReference>
<keyword evidence="2 7" id="KW-0812">Transmembrane</keyword>
<keyword evidence="5" id="KW-0443">Lipid metabolism</keyword>
<feature type="transmembrane region" description="Helical" evidence="7">
    <location>
        <begin position="79"/>
        <end position="96"/>
    </location>
</feature>
<evidence type="ECO:0000256" key="5">
    <source>
        <dbReference type="ARBA" id="ARBA00023098"/>
    </source>
</evidence>
<dbReference type="GO" id="GO:0050479">
    <property type="term" value="F:glyceryl-ether monooxygenase activity"/>
    <property type="evidence" value="ECO:0007669"/>
    <property type="project" value="TreeGrafter"/>
</dbReference>
<evidence type="ECO:0000313" key="10">
    <source>
        <dbReference type="Proteomes" id="UP000181790"/>
    </source>
</evidence>
<evidence type="ECO:0000259" key="8">
    <source>
        <dbReference type="Pfam" id="PF04116"/>
    </source>
</evidence>
<reference evidence="9 10" key="1">
    <citation type="submission" date="2016-10" db="EMBL/GenBank/DDBJ databases">
        <title>Arsenicibacter rosenii gen. nov., sp. nov., an efficient arsenic-methylating bacterium isolated from an arsenic-contaminated paddy soil.</title>
        <authorList>
            <person name="Huang K."/>
        </authorList>
    </citation>
    <scope>NUCLEOTIDE SEQUENCE [LARGE SCALE GENOMIC DNA]</scope>
    <source>
        <strain evidence="9 10">SM-1</strain>
    </source>
</reference>
<gene>
    <name evidence="9" type="ORF">BLX24_15905</name>
</gene>
<evidence type="ECO:0000256" key="2">
    <source>
        <dbReference type="ARBA" id="ARBA00022692"/>
    </source>
</evidence>
<proteinExistence type="predicted"/>
<dbReference type="EMBL" id="MORL01000008">
    <property type="protein sequence ID" value="OIN58019.1"/>
    <property type="molecule type" value="Genomic_DNA"/>
</dbReference>
<feature type="transmembrane region" description="Helical" evidence="7">
    <location>
        <begin position="323"/>
        <end position="342"/>
    </location>
</feature>
<accession>A0A1S2VH19</accession>
<dbReference type="GO" id="GO:0006643">
    <property type="term" value="P:membrane lipid metabolic process"/>
    <property type="evidence" value="ECO:0007669"/>
    <property type="project" value="TreeGrafter"/>
</dbReference>
<dbReference type="GO" id="GO:0005506">
    <property type="term" value="F:iron ion binding"/>
    <property type="evidence" value="ECO:0007669"/>
    <property type="project" value="InterPro"/>
</dbReference>
<dbReference type="GO" id="GO:0012505">
    <property type="term" value="C:endomembrane system"/>
    <property type="evidence" value="ECO:0007669"/>
    <property type="project" value="UniProtKB-SubCell"/>
</dbReference>
<keyword evidence="4" id="KW-0560">Oxidoreductase</keyword>
<dbReference type="GO" id="GO:0016020">
    <property type="term" value="C:membrane"/>
    <property type="evidence" value="ECO:0007669"/>
    <property type="project" value="GOC"/>
</dbReference>
<sequence>MYGINYIAFAIPLFLLFIGVEYLVARRQGKHLFQFDRSIANLSIGVAERLTDLFTTSLFYGVYAYLHDHFALFEIKPTAWLWILLLLATDFLWYWYHRLGHEINLFWGVHVVHHQSEDFNYTAATRITVFQAAVRTIFWAVLPVIGFPPGMIITILLVHGAYPFFTHTQTIGKLGFLEYFLVTPSHHRVHHAINPRYLDKNYGDMFIIWDKLFGTFQEEDEQPVFGLTKPLNSHSFLWQHFHFLIEIWYAVQRQHGLINKLKVVFGKPADFDESLRGLAERQFLSKHKQRASTQRFRGYVLIQLIFSIVLLFFLSLFEHQVAAFPKALTGLFLALTLVNIGCILEQRRWVFYLEWVRFSLVAIGLYVYWPHTALIITGGVVAFIYVFYFRELRRYYLQTLYGSV</sequence>
<feature type="domain" description="Fatty acid hydroxylase" evidence="8">
    <location>
        <begin position="82"/>
        <end position="215"/>
    </location>
</feature>
<comment type="caution">
    <text evidence="9">The sequence shown here is derived from an EMBL/GenBank/DDBJ whole genome shotgun (WGS) entry which is preliminary data.</text>
</comment>
<evidence type="ECO:0000313" key="9">
    <source>
        <dbReference type="EMBL" id="OIN58019.1"/>
    </source>
</evidence>
<feature type="transmembrane region" description="Helical" evidence="7">
    <location>
        <begin position="349"/>
        <end position="367"/>
    </location>
</feature>
<organism evidence="9 10">
    <name type="scientific">Arsenicibacter rosenii</name>
    <dbReference type="NCBI Taxonomy" id="1750698"/>
    <lineage>
        <taxon>Bacteria</taxon>
        <taxon>Pseudomonadati</taxon>
        <taxon>Bacteroidota</taxon>
        <taxon>Cytophagia</taxon>
        <taxon>Cytophagales</taxon>
        <taxon>Spirosomataceae</taxon>
        <taxon>Arsenicibacter</taxon>
    </lineage>
</organism>
<dbReference type="InterPro" id="IPR051689">
    <property type="entry name" value="Sterol_desaturase/TMEM195"/>
</dbReference>
<feature type="transmembrane region" description="Helical" evidence="7">
    <location>
        <begin position="373"/>
        <end position="389"/>
    </location>
</feature>
<dbReference type="AlphaFoldDB" id="A0A1S2VH19"/>